<accession>A0A265UT43</accession>
<dbReference type="InterPro" id="IPR001054">
    <property type="entry name" value="A/G_cyclase"/>
</dbReference>
<evidence type="ECO:0000256" key="14">
    <source>
        <dbReference type="ARBA" id="ARBA00032597"/>
    </source>
</evidence>
<dbReference type="InterPro" id="IPR019734">
    <property type="entry name" value="TPR_rpt"/>
</dbReference>
<evidence type="ECO:0000256" key="3">
    <source>
        <dbReference type="ARBA" id="ARBA00012201"/>
    </source>
</evidence>
<dbReference type="SMART" id="SM00044">
    <property type="entry name" value="CYCc"/>
    <property type="match status" value="1"/>
</dbReference>
<name>A0A265UT43_9FLAO</name>
<dbReference type="GO" id="GO:0035556">
    <property type="term" value="P:intracellular signal transduction"/>
    <property type="evidence" value="ECO:0007669"/>
    <property type="project" value="InterPro"/>
</dbReference>
<evidence type="ECO:0000256" key="1">
    <source>
        <dbReference type="ARBA" id="ARBA00001593"/>
    </source>
</evidence>
<keyword evidence="11" id="KW-0115">cAMP biosynthesis</keyword>
<dbReference type="Pfam" id="PF13181">
    <property type="entry name" value="TPR_8"/>
    <property type="match status" value="1"/>
</dbReference>
<dbReference type="InterPro" id="IPR018297">
    <property type="entry name" value="A/G_cyclase_CS"/>
</dbReference>
<sequence length="593" mass="67071">MIAKKLAYKYILGFFYVFIIQTCPAQDQREADRLATIYEADTLSGQDKLELLKNLAFNEISDFDKKQAYAQELINLAERAQNIQYLYYGHYIKGDAIQYRGDLDEALSAYLKSAEVAASQKTLLNEKGAAYGAVADIYAMSDNHKNAMLYYDKAISTLRQTEDTIALASFILNAGDALLNNKKFDSALAYFKESGALFEQADYTIGKAYYLGNTGMVYAYTGKNSIAENNINEAIEILEAYEDYYAISVYLMTMADIYIEKGDLETAINYTQKSLSLANRYGLLEQLTDANEKLAELYDNKGQKEIAFKHYKDYIVHRDSLLNLETLQRQFDERTEFEVSQKQIEVELLEERTKNQRIILGFTALLFAGGLWFYRAISTEKKKSDKLLLNILPEDTATELKTHGKVKARKYEAVTVFFSDFKGFTSYSENLSPEELVKTVSFYFSKFDEIIDNHGLEKIKTIGDAYMCVGGIHDSKEAHAQRMVSAALEIADFVTQTKSDTTSELTFDIRIGIHSGPVVAGVVGTKKFAYDIWGDTVNVASRMESMSEPGRINVSETTYQLIKQDFDCEPRGEISVKNRGKLQMYFVNNAVSA</sequence>
<dbReference type="InterPro" id="IPR011990">
    <property type="entry name" value="TPR-like_helical_dom_sf"/>
</dbReference>
<keyword evidence="20" id="KW-1185">Reference proteome</keyword>
<evidence type="ECO:0000259" key="18">
    <source>
        <dbReference type="PROSITE" id="PS50125"/>
    </source>
</evidence>
<keyword evidence="10" id="KW-1133">Transmembrane helix</keyword>
<comment type="catalytic activity">
    <reaction evidence="1">
        <text>ATP = 3',5'-cyclic AMP + diphosphate</text>
        <dbReference type="Rhea" id="RHEA:15389"/>
        <dbReference type="ChEBI" id="CHEBI:30616"/>
        <dbReference type="ChEBI" id="CHEBI:33019"/>
        <dbReference type="ChEBI" id="CHEBI:58165"/>
        <dbReference type="EC" id="4.6.1.1"/>
    </reaction>
</comment>
<dbReference type="SUPFAM" id="SSF48452">
    <property type="entry name" value="TPR-like"/>
    <property type="match status" value="2"/>
</dbReference>
<evidence type="ECO:0000313" key="19">
    <source>
        <dbReference type="EMBL" id="OZV68478.1"/>
    </source>
</evidence>
<evidence type="ECO:0000256" key="12">
    <source>
        <dbReference type="ARBA" id="ARBA00023136"/>
    </source>
</evidence>
<dbReference type="RefSeq" id="WP_094968242.1">
    <property type="nucleotide sequence ID" value="NZ_NGJN01000004.1"/>
</dbReference>
<dbReference type="OrthoDB" id="9806704at2"/>
<keyword evidence="5" id="KW-0812">Transmembrane</keyword>
<dbReference type="FunFam" id="3.30.70.1230:FF:000033">
    <property type="entry name" value="Adenylate cyclase"/>
    <property type="match status" value="1"/>
</dbReference>
<evidence type="ECO:0000256" key="9">
    <source>
        <dbReference type="ARBA" id="ARBA00022842"/>
    </source>
</evidence>
<protein>
    <recommendedName>
        <fullName evidence="4">Adenylate cyclase</fullName>
        <ecNumber evidence="3">4.6.1.1</ecNumber>
    </recommendedName>
    <alternativeName>
        <fullName evidence="14">ATP pyrophosphate-lyase</fullName>
    </alternativeName>
    <alternativeName>
        <fullName evidence="15">Adenylyl cyclase</fullName>
    </alternativeName>
</protein>
<dbReference type="Gene3D" id="1.25.40.10">
    <property type="entry name" value="Tetratricopeptide repeat domain"/>
    <property type="match status" value="2"/>
</dbReference>
<evidence type="ECO:0000313" key="20">
    <source>
        <dbReference type="Proteomes" id="UP000216840"/>
    </source>
</evidence>
<dbReference type="CDD" id="cd07302">
    <property type="entry name" value="CHD"/>
    <property type="match status" value="1"/>
</dbReference>
<evidence type="ECO:0000256" key="2">
    <source>
        <dbReference type="ARBA" id="ARBA00004370"/>
    </source>
</evidence>
<comment type="subcellular location">
    <subcellularLocation>
        <location evidence="2">Membrane</location>
    </subcellularLocation>
</comment>
<dbReference type="GO" id="GO:0004016">
    <property type="term" value="F:adenylate cyclase activity"/>
    <property type="evidence" value="ECO:0007669"/>
    <property type="project" value="UniProtKB-EC"/>
</dbReference>
<keyword evidence="6" id="KW-0479">Metal-binding</keyword>
<keyword evidence="7" id="KW-0547">Nucleotide-binding</keyword>
<evidence type="ECO:0000256" key="11">
    <source>
        <dbReference type="ARBA" id="ARBA00022998"/>
    </source>
</evidence>
<evidence type="ECO:0000256" key="8">
    <source>
        <dbReference type="ARBA" id="ARBA00022840"/>
    </source>
</evidence>
<evidence type="ECO:0000256" key="4">
    <source>
        <dbReference type="ARBA" id="ARBA00021420"/>
    </source>
</evidence>
<dbReference type="EC" id="4.6.1.1" evidence="3"/>
<dbReference type="PROSITE" id="PS50125">
    <property type="entry name" value="GUANYLATE_CYCLASE_2"/>
    <property type="match status" value="1"/>
</dbReference>
<dbReference type="PROSITE" id="PS00452">
    <property type="entry name" value="GUANYLATE_CYCLASE_1"/>
    <property type="match status" value="1"/>
</dbReference>
<gene>
    <name evidence="19" type="ORF">CA834_08345</name>
</gene>
<dbReference type="EMBL" id="NGJN01000004">
    <property type="protein sequence ID" value="OZV68478.1"/>
    <property type="molecule type" value="Genomic_DNA"/>
</dbReference>
<evidence type="ECO:0000256" key="5">
    <source>
        <dbReference type="ARBA" id="ARBA00022692"/>
    </source>
</evidence>
<evidence type="ECO:0000256" key="17">
    <source>
        <dbReference type="RuleBase" id="RU000405"/>
    </source>
</evidence>
<evidence type="ECO:0000256" key="15">
    <source>
        <dbReference type="ARBA" id="ARBA00032637"/>
    </source>
</evidence>
<dbReference type="Gene3D" id="3.30.70.1230">
    <property type="entry name" value="Nucleotide cyclase"/>
    <property type="match status" value="1"/>
</dbReference>
<dbReference type="GO" id="GO:0005886">
    <property type="term" value="C:plasma membrane"/>
    <property type="evidence" value="ECO:0007669"/>
    <property type="project" value="UniProtKB-ARBA"/>
</dbReference>
<dbReference type="PANTHER" id="PTHR11920:SF335">
    <property type="entry name" value="GUANYLATE CYCLASE"/>
    <property type="match status" value="1"/>
</dbReference>
<evidence type="ECO:0000256" key="7">
    <source>
        <dbReference type="ARBA" id="ARBA00022741"/>
    </source>
</evidence>
<dbReference type="InterPro" id="IPR050401">
    <property type="entry name" value="Cyclic_nucleotide_synthase"/>
</dbReference>
<feature type="domain" description="Guanylate cyclase" evidence="18">
    <location>
        <begin position="415"/>
        <end position="544"/>
    </location>
</feature>
<dbReference type="Proteomes" id="UP000216840">
    <property type="component" value="Unassembled WGS sequence"/>
</dbReference>
<dbReference type="GO" id="GO:0046872">
    <property type="term" value="F:metal ion binding"/>
    <property type="evidence" value="ECO:0007669"/>
    <property type="project" value="UniProtKB-KW"/>
</dbReference>
<dbReference type="AlphaFoldDB" id="A0A265UT43"/>
<comment type="similarity">
    <text evidence="17">Belongs to the adenylyl cyclase class-4/guanylyl cyclase family.</text>
</comment>
<proteinExistence type="inferred from homology"/>
<dbReference type="SMART" id="SM00028">
    <property type="entry name" value="TPR"/>
    <property type="match status" value="5"/>
</dbReference>
<comment type="caution">
    <text evidence="19">The sequence shown here is derived from an EMBL/GenBank/DDBJ whole genome shotgun (WGS) entry which is preliminary data.</text>
</comment>
<dbReference type="GO" id="GO:0006171">
    <property type="term" value="P:cAMP biosynthetic process"/>
    <property type="evidence" value="ECO:0007669"/>
    <property type="project" value="UniProtKB-KW"/>
</dbReference>
<evidence type="ECO:0000256" key="6">
    <source>
        <dbReference type="ARBA" id="ARBA00022723"/>
    </source>
</evidence>
<evidence type="ECO:0000256" key="13">
    <source>
        <dbReference type="ARBA" id="ARBA00023239"/>
    </source>
</evidence>
<keyword evidence="9" id="KW-0460">Magnesium</keyword>
<dbReference type="GO" id="GO:0005524">
    <property type="term" value="F:ATP binding"/>
    <property type="evidence" value="ECO:0007669"/>
    <property type="project" value="UniProtKB-KW"/>
</dbReference>
<dbReference type="InterPro" id="IPR029787">
    <property type="entry name" value="Nucleotide_cyclase"/>
</dbReference>
<dbReference type="Pfam" id="PF00211">
    <property type="entry name" value="Guanylate_cyc"/>
    <property type="match status" value="1"/>
</dbReference>
<organism evidence="19 20">
    <name type="scientific">Winogradskyella aurantia</name>
    <dbReference type="NCBI Taxonomy" id="1915063"/>
    <lineage>
        <taxon>Bacteria</taxon>
        <taxon>Pseudomonadati</taxon>
        <taxon>Bacteroidota</taxon>
        <taxon>Flavobacteriia</taxon>
        <taxon>Flavobacteriales</taxon>
        <taxon>Flavobacteriaceae</taxon>
        <taxon>Winogradskyella</taxon>
    </lineage>
</organism>
<evidence type="ECO:0000256" key="16">
    <source>
        <dbReference type="ARBA" id="ARBA00064436"/>
    </source>
</evidence>
<evidence type="ECO:0000256" key="10">
    <source>
        <dbReference type="ARBA" id="ARBA00022989"/>
    </source>
</evidence>
<keyword evidence="13 17" id="KW-0456">Lyase</keyword>
<dbReference type="SUPFAM" id="SSF55073">
    <property type="entry name" value="Nucleotide cyclase"/>
    <property type="match status" value="1"/>
</dbReference>
<comment type="subunit">
    <text evidence="16">Homodimer. Can also exist as monomer.</text>
</comment>
<reference evidence="19 20" key="1">
    <citation type="submission" date="2017-05" db="EMBL/GenBank/DDBJ databases">
        <title>The draft genome sequence of Idiomarina salinarum WNB302.</title>
        <authorList>
            <person name="Sun Y."/>
            <person name="Chen B."/>
            <person name="Du Z."/>
        </authorList>
    </citation>
    <scope>NUCLEOTIDE SEQUENCE [LARGE SCALE GENOMIC DNA]</scope>
    <source>
        <strain evidence="19 20">WNB302</strain>
    </source>
</reference>
<dbReference type="PANTHER" id="PTHR11920">
    <property type="entry name" value="GUANYLYL CYCLASE"/>
    <property type="match status" value="1"/>
</dbReference>
<keyword evidence="8" id="KW-0067">ATP-binding</keyword>
<keyword evidence="12" id="KW-0472">Membrane</keyword>